<name>A0A1I3UBM4_9RHOB</name>
<keyword evidence="3" id="KW-1185">Reference proteome</keyword>
<dbReference type="RefSeq" id="WP_092784565.1">
    <property type="nucleotide sequence ID" value="NZ_FORA01000007.1"/>
</dbReference>
<proteinExistence type="predicted"/>
<gene>
    <name evidence="2" type="ORF">SAMN04488095_3704</name>
</gene>
<feature type="signal peptide" evidence="1">
    <location>
        <begin position="1"/>
        <end position="17"/>
    </location>
</feature>
<dbReference type="EMBL" id="FORA01000007">
    <property type="protein sequence ID" value="SFJ80312.1"/>
    <property type="molecule type" value="Genomic_DNA"/>
</dbReference>
<reference evidence="2 3" key="1">
    <citation type="submission" date="2016-10" db="EMBL/GenBank/DDBJ databases">
        <authorList>
            <person name="de Groot N.N."/>
        </authorList>
    </citation>
    <scope>NUCLEOTIDE SEQUENCE [LARGE SCALE GENOMIC DNA]</scope>
    <source>
        <strain evidence="2 3">DSM 19073</strain>
    </source>
</reference>
<keyword evidence="1" id="KW-0732">Signal</keyword>
<organism evidence="2 3">
    <name type="scientific">Jannaschia pohangensis</name>
    <dbReference type="NCBI Taxonomy" id="390807"/>
    <lineage>
        <taxon>Bacteria</taxon>
        <taxon>Pseudomonadati</taxon>
        <taxon>Pseudomonadota</taxon>
        <taxon>Alphaproteobacteria</taxon>
        <taxon>Rhodobacterales</taxon>
        <taxon>Roseobacteraceae</taxon>
        <taxon>Jannaschia</taxon>
    </lineage>
</organism>
<dbReference type="OrthoDB" id="7304934at2"/>
<feature type="chain" id="PRO_5011767744" evidence="1">
    <location>
        <begin position="18"/>
        <end position="132"/>
    </location>
</feature>
<evidence type="ECO:0000313" key="3">
    <source>
        <dbReference type="Proteomes" id="UP000199110"/>
    </source>
</evidence>
<sequence>MRLIVLLCCLLAQPALAERQISPDEFAEMVTSRTMYFDRYGQPFGAEQYFDDNRVIWAFEGGTCQRGIWFSNSEGDICFVYDNNPVSQCWTFLEVPSGGFHARLSGADPADDLVMQGLDEEPLDCPLDDLGV</sequence>
<dbReference type="Proteomes" id="UP000199110">
    <property type="component" value="Unassembled WGS sequence"/>
</dbReference>
<dbReference type="STRING" id="390807.SAMN04488095_3704"/>
<protein>
    <submittedName>
        <fullName evidence="2">Uncharacterized protein</fullName>
    </submittedName>
</protein>
<evidence type="ECO:0000256" key="1">
    <source>
        <dbReference type="SAM" id="SignalP"/>
    </source>
</evidence>
<dbReference type="AlphaFoldDB" id="A0A1I3UBM4"/>
<evidence type="ECO:0000313" key="2">
    <source>
        <dbReference type="EMBL" id="SFJ80312.1"/>
    </source>
</evidence>
<accession>A0A1I3UBM4</accession>